<accession>A0AAW4WZ17</accession>
<dbReference type="InterPro" id="IPR008920">
    <property type="entry name" value="TF_FadR/GntR_C"/>
</dbReference>
<dbReference type="SUPFAM" id="SSF48008">
    <property type="entry name" value="GntR ligand-binding domain-like"/>
    <property type="match status" value="1"/>
</dbReference>
<sequence>MNLLKHEEYNKLKMKDYVYNVLKKNIIYLKLKPGTRLVKKEIKKEFDVSRTPIREAFIKLKEEALIDVYPQRATYVSYIDLDNVEEAKFMRNTLEKEIVKLAAQKRTEEVIFELETNLKLQQISFESDNHLKLFEYDSEFHKIIFKCAKKMKIWTAIDQISTDLKRMRILALSTGLSRKKIIDDHQRVLDTIKKGDPNYAEEMMQSHLARIKIDQQRLVNKYPDYFK</sequence>
<dbReference type="EMBL" id="JAJFAT010000002">
    <property type="protein sequence ID" value="MCC3144054.1"/>
    <property type="molecule type" value="Genomic_DNA"/>
</dbReference>
<dbReference type="SUPFAM" id="SSF46785">
    <property type="entry name" value="Winged helix' DNA-binding domain"/>
    <property type="match status" value="1"/>
</dbReference>
<evidence type="ECO:0000313" key="6">
    <source>
        <dbReference type="Proteomes" id="UP001199296"/>
    </source>
</evidence>
<dbReference type="Proteomes" id="UP001199296">
    <property type="component" value="Unassembled WGS sequence"/>
</dbReference>
<name>A0AAW4WZ17_9FIRM</name>
<dbReference type="Pfam" id="PF07729">
    <property type="entry name" value="FCD"/>
    <property type="match status" value="1"/>
</dbReference>
<keyword evidence="2" id="KW-0238">DNA-binding</keyword>
<evidence type="ECO:0000259" key="4">
    <source>
        <dbReference type="PROSITE" id="PS50949"/>
    </source>
</evidence>
<dbReference type="SMART" id="SM00345">
    <property type="entry name" value="HTH_GNTR"/>
    <property type="match status" value="1"/>
</dbReference>
<dbReference type="Pfam" id="PF00392">
    <property type="entry name" value="GntR"/>
    <property type="match status" value="1"/>
</dbReference>
<proteinExistence type="predicted"/>
<dbReference type="Gene3D" id="1.10.10.10">
    <property type="entry name" value="Winged helix-like DNA-binding domain superfamily/Winged helix DNA-binding domain"/>
    <property type="match status" value="1"/>
</dbReference>
<gene>
    <name evidence="5" type="ORF">LJ207_01825</name>
</gene>
<dbReference type="InterPro" id="IPR036388">
    <property type="entry name" value="WH-like_DNA-bd_sf"/>
</dbReference>
<dbReference type="InterPro" id="IPR036390">
    <property type="entry name" value="WH_DNA-bd_sf"/>
</dbReference>
<feature type="domain" description="HTH gntR-type" evidence="4">
    <location>
        <begin position="12"/>
        <end position="79"/>
    </location>
</feature>
<dbReference type="SMART" id="SM00895">
    <property type="entry name" value="FCD"/>
    <property type="match status" value="1"/>
</dbReference>
<keyword evidence="1" id="KW-0805">Transcription regulation</keyword>
<keyword evidence="6" id="KW-1185">Reference proteome</keyword>
<evidence type="ECO:0000313" key="5">
    <source>
        <dbReference type="EMBL" id="MCC3144054.1"/>
    </source>
</evidence>
<dbReference type="GO" id="GO:0003677">
    <property type="term" value="F:DNA binding"/>
    <property type="evidence" value="ECO:0007669"/>
    <property type="project" value="UniProtKB-KW"/>
</dbReference>
<evidence type="ECO:0000256" key="1">
    <source>
        <dbReference type="ARBA" id="ARBA00023015"/>
    </source>
</evidence>
<dbReference type="AlphaFoldDB" id="A0AAW4WZ17"/>
<comment type="caution">
    <text evidence="5">The sequence shown here is derived from an EMBL/GenBank/DDBJ whole genome shotgun (WGS) entry which is preliminary data.</text>
</comment>
<dbReference type="GO" id="GO:0003700">
    <property type="term" value="F:DNA-binding transcription factor activity"/>
    <property type="evidence" value="ECO:0007669"/>
    <property type="project" value="InterPro"/>
</dbReference>
<reference evidence="5 6" key="1">
    <citation type="submission" date="2021-10" db="EMBL/GenBank/DDBJ databases">
        <authorList>
            <person name="Grouzdev D.S."/>
            <person name="Pantiukh K.S."/>
            <person name="Krutkina M.S."/>
        </authorList>
    </citation>
    <scope>NUCLEOTIDE SEQUENCE [LARGE SCALE GENOMIC DNA]</scope>
    <source>
        <strain evidence="5 6">Z-7514</strain>
    </source>
</reference>
<organism evidence="5 6">
    <name type="scientific">Halanaerobium polyolivorans</name>
    <dbReference type="NCBI Taxonomy" id="2886943"/>
    <lineage>
        <taxon>Bacteria</taxon>
        <taxon>Bacillati</taxon>
        <taxon>Bacillota</taxon>
        <taxon>Clostridia</taxon>
        <taxon>Halanaerobiales</taxon>
        <taxon>Halanaerobiaceae</taxon>
        <taxon>Halanaerobium</taxon>
    </lineage>
</organism>
<keyword evidence="3" id="KW-0804">Transcription</keyword>
<dbReference type="PROSITE" id="PS50949">
    <property type="entry name" value="HTH_GNTR"/>
    <property type="match status" value="1"/>
</dbReference>
<dbReference type="InterPro" id="IPR000524">
    <property type="entry name" value="Tscrpt_reg_HTH_GntR"/>
</dbReference>
<dbReference type="RefSeq" id="WP_229343538.1">
    <property type="nucleotide sequence ID" value="NZ_JAJFAT010000002.1"/>
</dbReference>
<dbReference type="PANTHER" id="PTHR43537:SF5">
    <property type="entry name" value="UXU OPERON TRANSCRIPTIONAL REGULATOR"/>
    <property type="match status" value="1"/>
</dbReference>
<dbReference type="Gene3D" id="1.20.120.530">
    <property type="entry name" value="GntR ligand-binding domain-like"/>
    <property type="match status" value="1"/>
</dbReference>
<evidence type="ECO:0000256" key="3">
    <source>
        <dbReference type="ARBA" id="ARBA00023163"/>
    </source>
</evidence>
<dbReference type="InterPro" id="IPR011711">
    <property type="entry name" value="GntR_C"/>
</dbReference>
<evidence type="ECO:0000256" key="2">
    <source>
        <dbReference type="ARBA" id="ARBA00023125"/>
    </source>
</evidence>
<protein>
    <submittedName>
        <fullName evidence="5">GntR family transcriptional regulator</fullName>
    </submittedName>
</protein>
<dbReference type="PANTHER" id="PTHR43537">
    <property type="entry name" value="TRANSCRIPTIONAL REGULATOR, GNTR FAMILY"/>
    <property type="match status" value="1"/>
</dbReference>